<dbReference type="Proteomes" id="UP000076510">
    <property type="component" value="Unassembled WGS sequence"/>
</dbReference>
<feature type="transmembrane region" description="Helical" evidence="1">
    <location>
        <begin position="45"/>
        <end position="65"/>
    </location>
</feature>
<feature type="transmembrane region" description="Helical" evidence="1">
    <location>
        <begin position="183"/>
        <end position="203"/>
    </location>
</feature>
<organism evidence="2 3">
    <name type="scientific">Rossellomorea marisflavi</name>
    <dbReference type="NCBI Taxonomy" id="189381"/>
    <lineage>
        <taxon>Bacteria</taxon>
        <taxon>Bacillati</taxon>
        <taxon>Bacillota</taxon>
        <taxon>Bacilli</taxon>
        <taxon>Bacillales</taxon>
        <taxon>Bacillaceae</taxon>
        <taxon>Rossellomorea</taxon>
    </lineage>
</organism>
<keyword evidence="1" id="KW-0472">Membrane</keyword>
<evidence type="ECO:0000256" key="1">
    <source>
        <dbReference type="SAM" id="Phobius"/>
    </source>
</evidence>
<evidence type="ECO:0000313" key="3">
    <source>
        <dbReference type="Proteomes" id="UP000076510"/>
    </source>
</evidence>
<feature type="transmembrane region" description="Helical" evidence="1">
    <location>
        <begin position="119"/>
        <end position="141"/>
    </location>
</feature>
<evidence type="ECO:0000313" key="2">
    <source>
        <dbReference type="EMBL" id="KZE49621.1"/>
    </source>
</evidence>
<proteinExistence type="predicted"/>
<feature type="transmembrane region" description="Helical" evidence="1">
    <location>
        <begin position="278"/>
        <end position="297"/>
    </location>
</feature>
<keyword evidence="1" id="KW-0812">Transmembrane</keyword>
<keyword evidence="1" id="KW-1133">Transmembrane helix</keyword>
<dbReference type="AlphaFoldDB" id="A0A163LCU1"/>
<feature type="transmembrane region" description="Helical" evidence="1">
    <location>
        <begin position="153"/>
        <end position="171"/>
    </location>
</feature>
<gene>
    <name evidence="2" type="ORF">AV649_00920</name>
</gene>
<dbReference type="RefSeq" id="WP_063191163.1">
    <property type="nucleotide sequence ID" value="NZ_CP085398.1"/>
</dbReference>
<reference evidence="3" key="1">
    <citation type="submission" date="2016-01" db="EMBL/GenBank/DDBJ databases">
        <title>Whole genome sequencing of Bhargavaea cecembensis T14.</title>
        <authorList>
            <person name="Hong K.W."/>
        </authorList>
    </citation>
    <scope>NUCLEOTIDE SEQUENCE [LARGE SCALE GENOMIC DNA]</scope>
    <source>
        <strain evidence="3">M19</strain>
    </source>
</reference>
<dbReference type="OrthoDB" id="2453008at2"/>
<evidence type="ECO:0008006" key="4">
    <source>
        <dbReference type="Google" id="ProtNLM"/>
    </source>
</evidence>
<name>A0A163LCU1_9BACI</name>
<sequence>MEYEIRSSSTDFQKLLTMKLCFLAGVESLFAFLLMTFLAPRNQLLSDYLPLIMLSFLALSVWAVIIGRSGKVIPLPLYGMFALILLVGVFFFSVNLVFLAGVLVYLYWRMNSHLEEMEYSIEISSGAWVIFLAIAAASMMTSPMRGMENGTPVIVTIFLYLLLTVSVTPIQRMMSHESGKGPYYVPLMLMGAIAGVAMVLGLVSFVLMQVVYWILSKIFWVFSFAVDPIYNAIEHLRDLVTSLFNEMYGGGGEGSLEKGQVEAEEPPLPLSQGMSLDWLVMVLGIIAVLLIIVYFYVRRKGSDAAKREGKGFSVHAYPDNPVEGTQSSDYDYSHADDRIREAVTEFERFSHSRNAGRNVNEDLRAWFVRLGLEDEERFFIIYEQVRYGRGGVSPEDGDFFVRRMEVHTSAMSPVSEKEA</sequence>
<dbReference type="EMBL" id="LQQY01000012">
    <property type="protein sequence ID" value="KZE49621.1"/>
    <property type="molecule type" value="Genomic_DNA"/>
</dbReference>
<feature type="transmembrane region" description="Helical" evidence="1">
    <location>
        <begin position="20"/>
        <end position="39"/>
    </location>
</feature>
<feature type="transmembrane region" description="Helical" evidence="1">
    <location>
        <begin position="77"/>
        <end position="107"/>
    </location>
</feature>
<comment type="caution">
    <text evidence="2">The sequence shown here is derived from an EMBL/GenBank/DDBJ whole genome shotgun (WGS) entry which is preliminary data.</text>
</comment>
<protein>
    <recommendedName>
        <fullName evidence="4">DUF4129 domain-containing protein</fullName>
    </recommendedName>
</protein>
<accession>A0A163LCU1</accession>